<dbReference type="EMBL" id="CP097505">
    <property type="protein sequence ID" value="URD92133.1"/>
    <property type="molecule type" value="Genomic_DNA"/>
</dbReference>
<protein>
    <submittedName>
        <fullName evidence="2">Uncharacterized protein</fullName>
    </submittedName>
</protein>
<feature type="compositionally biased region" description="Basic and acidic residues" evidence="1">
    <location>
        <begin position="63"/>
        <end position="74"/>
    </location>
</feature>
<proteinExistence type="predicted"/>
<sequence length="137" mass="15134">MASSLGGLLPLELFHSQTAAGLRLPFLLLLSDPNETRHCSTLPGLQYLDNKRLCCSDVNAMDHRRPLQGRDGKNGRLPHRMLPKDSARGGLRSKETGEARRPDDAVAESTGRPHYAAADWGPTYYMPQPGRRTAPLF</sequence>
<accession>A0A9E7FDX7</accession>
<dbReference type="AlphaFoldDB" id="A0A9E7FDX7"/>
<evidence type="ECO:0000313" key="3">
    <source>
        <dbReference type="Proteomes" id="UP001055439"/>
    </source>
</evidence>
<organism evidence="2 3">
    <name type="scientific">Musa troglodytarum</name>
    <name type="common">fe'i banana</name>
    <dbReference type="NCBI Taxonomy" id="320322"/>
    <lineage>
        <taxon>Eukaryota</taxon>
        <taxon>Viridiplantae</taxon>
        <taxon>Streptophyta</taxon>
        <taxon>Embryophyta</taxon>
        <taxon>Tracheophyta</taxon>
        <taxon>Spermatophyta</taxon>
        <taxon>Magnoliopsida</taxon>
        <taxon>Liliopsida</taxon>
        <taxon>Zingiberales</taxon>
        <taxon>Musaceae</taxon>
        <taxon>Musa</taxon>
    </lineage>
</organism>
<gene>
    <name evidence="2" type="ORF">MUK42_37751</name>
</gene>
<keyword evidence="3" id="KW-1185">Reference proteome</keyword>
<name>A0A9E7FDX7_9LILI</name>
<evidence type="ECO:0000313" key="2">
    <source>
        <dbReference type="EMBL" id="URD92133.1"/>
    </source>
</evidence>
<reference evidence="2" key="1">
    <citation type="submission" date="2022-05" db="EMBL/GenBank/DDBJ databases">
        <title>The Musa troglodytarum L. genome provides insights into the mechanism of non-climacteric behaviour and enrichment of carotenoids.</title>
        <authorList>
            <person name="Wang J."/>
        </authorList>
    </citation>
    <scope>NUCLEOTIDE SEQUENCE</scope>
    <source>
        <tissue evidence="2">Leaf</tissue>
    </source>
</reference>
<evidence type="ECO:0000256" key="1">
    <source>
        <dbReference type="SAM" id="MobiDB-lite"/>
    </source>
</evidence>
<feature type="region of interest" description="Disordered" evidence="1">
    <location>
        <begin position="63"/>
        <end position="137"/>
    </location>
</feature>
<dbReference type="Proteomes" id="UP001055439">
    <property type="component" value="Chromosome 3"/>
</dbReference>
<feature type="compositionally biased region" description="Basic and acidic residues" evidence="1">
    <location>
        <begin position="82"/>
        <end position="104"/>
    </location>
</feature>